<gene>
    <name evidence="3" type="ORF">DYB25_008839</name>
    <name evidence="2" type="ORF">DYB36_009130</name>
</gene>
<sequence length="309" mass="33325">MHRRPVKGGTGWDCKAEGAKAAGLYYEIANVGKVLEASKKRITWRIKMVEGKEYEISLTHSIASGKKVLRIDGIARSHSTDLSSDAAVFNPFGTPSEASDSSWVAFDKPEVSHRQPSTHHTYPFAPSPTAFQTQPSSDNIASMLHGLDFNYSPPPPPPPPSLSAPVAPVVDPPADPLWGAPIIDLNLNPEAKLTPMKSTKSLQSMEQARLATTGSSTKQLQLPQPVYPPPTYQPPFQANPGFQSFTPPQHIVPPPMPNQYATYGAPPLNGGVQPRGPQQQFMANMTNVPPPKVGGQQRPTLSDPFATLS</sequence>
<feature type="compositionally biased region" description="Polar residues" evidence="1">
    <location>
        <begin position="276"/>
        <end position="287"/>
    </location>
</feature>
<name>A0A397ATJ3_APHAT</name>
<accession>A0A397ATJ3</accession>
<comment type="caution">
    <text evidence="2">The sequence shown here is derived from an EMBL/GenBank/DDBJ whole genome shotgun (WGS) entry which is preliminary data.</text>
</comment>
<dbReference type="AlphaFoldDB" id="A0A397ATJ3"/>
<dbReference type="Proteomes" id="UP000266239">
    <property type="component" value="Unassembled WGS sequence"/>
</dbReference>
<evidence type="ECO:0000313" key="3">
    <source>
        <dbReference type="EMBL" id="RHY12051.1"/>
    </source>
</evidence>
<evidence type="ECO:0000313" key="4">
    <source>
        <dbReference type="Proteomes" id="UP000265427"/>
    </source>
</evidence>
<organism evidence="2 4">
    <name type="scientific">Aphanomyces astaci</name>
    <name type="common">Crayfish plague agent</name>
    <dbReference type="NCBI Taxonomy" id="112090"/>
    <lineage>
        <taxon>Eukaryota</taxon>
        <taxon>Sar</taxon>
        <taxon>Stramenopiles</taxon>
        <taxon>Oomycota</taxon>
        <taxon>Saprolegniomycetes</taxon>
        <taxon>Saprolegniales</taxon>
        <taxon>Verrucalvaceae</taxon>
        <taxon>Aphanomyces</taxon>
    </lineage>
</organism>
<dbReference type="Proteomes" id="UP000265427">
    <property type="component" value="Unassembled WGS sequence"/>
</dbReference>
<protein>
    <submittedName>
        <fullName evidence="2">Uncharacterized protein</fullName>
    </submittedName>
</protein>
<evidence type="ECO:0000313" key="2">
    <source>
        <dbReference type="EMBL" id="RHY08997.1"/>
    </source>
</evidence>
<evidence type="ECO:0000313" key="5">
    <source>
        <dbReference type="Proteomes" id="UP000266239"/>
    </source>
</evidence>
<dbReference type="VEuPathDB" id="FungiDB:H257_08362"/>
<dbReference type="EMBL" id="QUSZ01005605">
    <property type="protein sequence ID" value="RHY08997.1"/>
    <property type="molecule type" value="Genomic_DNA"/>
</dbReference>
<proteinExistence type="predicted"/>
<reference evidence="4 5" key="1">
    <citation type="submission" date="2018-08" db="EMBL/GenBank/DDBJ databases">
        <title>Aphanomyces genome sequencing and annotation.</title>
        <authorList>
            <person name="Minardi D."/>
            <person name="Oidtmann B."/>
            <person name="Van Der Giezen M."/>
            <person name="Studholme D.J."/>
        </authorList>
    </citation>
    <scope>NUCLEOTIDE SEQUENCE [LARGE SCALE GENOMIC DNA]</scope>
    <source>
        <strain evidence="2 4">Kv</strain>
        <strain evidence="3 5">Yx</strain>
    </source>
</reference>
<evidence type="ECO:0000256" key="1">
    <source>
        <dbReference type="SAM" id="MobiDB-lite"/>
    </source>
</evidence>
<feature type="region of interest" description="Disordered" evidence="1">
    <location>
        <begin position="252"/>
        <end position="309"/>
    </location>
</feature>
<dbReference type="EMBL" id="QUTA01006236">
    <property type="protein sequence ID" value="RHY12051.1"/>
    <property type="molecule type" value="Genomic_DNA"/>
</dbReference>